<dbReference type="InterPro" id="IPR023214">
    <property type="entry name" value="HAD_sf"/>
</dbReference>
<evidence type="ECO:0000256" key="13">
    <source>
        <dbReference type="ARBA" id="ARBA00048523"/>
    </source>
</evidence>
<protein>
    <recommendedName>
        <fullName evidence="5">Phosphoserine phosphatase</fullName>
        <ecNumber evidence="4">3.1.3.3</ecNumber>
    </recommendedName>
    <alternativeName>
        <fullName evidence="11">O-phosphoserine phosphohydrolase</fullName>
    </alternativeName>
</protein>
<dbReference type="GO" id="GO:0000287">
    <property type="term" value="F:magnesium ion binding"/>
    <property type="evidence" value="ECO:0007669"/>
    <property type="project" value="TreeGrafter"/>
</dbReference>
<evidence type="ECO:0000256" key="8">
    <source>
        <dbReference type="ARBA" id="ARBA00022801"/>
    </source>
</evidence>
<comment type="catalytic activity">
    <reaction evidence="13">
        <text>O-phospho-D-serine + H2O = D-serine + phosphate</text>
        <dbReference type="Rhea" id="RHEA:24873"/>
        <dbReference type="ChEBI" id="CHEBI:15377"/>
        <dbReference type="ChEBI" id="CHEBI:35247"/>
        <dbReference type="ChEBI" id="CHEBI:43474"/>
        <dbReference type="ChEBI" id="CHEBI:58680"/>
        <dbReference type="EC" id="3.1.3.3"/>
    </reaction>
</comment>
<evidence type="ECO:0000256" key="5">
    <source>
        <dbReference type="ARBA" id="ARBA00015196"/>
    </source>
</evidence>
<dbReference type="RefSeq" id="WP_149691486.1">
    <property type="nucleotide sequence ID" value="NZ_QRDC01000004.1"/>
</dbReference>
<comment type="catalytic activity">
    <reaction evidence="12">
        <text>O-phospho-L-serine + H2O = L-serine + phosphate</text>
        <dbReference type="Rhea" id="RHEA:21208"/>
        <dbReference type="ChEBI" id="CHEBI:15377"/>
        <dbReference type="ChEBI" id="CHEBI:33384"/>
        <dbReference type="ChEBI" id="CHEBI:43474"/>
        <dbReference type="ChEBI" id="CHEBI:57524"/>
        <dbReference type="EC" id="3.1.3.3"/>
    </reaction>
</comment>
<dbReference type="AlphaFoldDB" id="A0A6N6K830"/>
<evidence type="ECO:0000256" key="3">
    <source>
        <dbReference type="ARBA" id="ARBA00009184"/>
    </source>
</evidence>
<organism evidence="15 16">
    <name type="scientific">Citrobacter pasteurii</name>
    <dbReference type="NCBI Taxonomy" id="1563222"/>
    <lineage>
        <taxon>Bacteria</taxon>
        <taxon>Pseudomonadati</taxon>
        <taxon>Pseudomonadota</taxon>
        <taxon>Gammaproteobacteria</taxon>
        <taxon>Enterobacterales</taxon>
        <taxon>Enterobacteriaceae</taxon>
        <taxon>Citrobacter</taxon>
    </lineage>
</organism>
<evidence type="ECO:0000256" key="4">
    <source>
        <dbReference type="ARBA" id="ARBA00012640"/>
    </source>
</evidence>
<dbReference type="GeneID" id="83647310"/>
<dbReference type="GO" id="GO:0006564">
    <property type="term" value="P:L-serine biosynthetic process"/>
    <property type="evidence" value="ECO:0007669"/>
    <property type="project" value="UniProtKB-KW"/>
</dbReference>
<dbReference type="EC" id="3.1.3.3" evidence="4"/>
<comment type="cofactor">
    <cofactor evidence="1">
        <name>Mg(2+)</name>
        <dbReference type="ChEBI" id="CHEBI:18420"/>
    </cofactor>
</comment>
<dbReference type="SFLD" id="SFLDG01137">
    <property type="entry name" value="C1.6.1:_Phosphoserine_Phosphat"/>
    <property type="match status" value="1"/>
</dbReference>
<proteinExistence type="inferred from homology"/>
<accession>A0A6N6K830</accession>
<dbReference type="PANTHER" id="PTHR43344">
    <property type="entry name" value="PHOSPHOSERINE PHOSPHATASE"/>
    <property type="match status" value="1"/>
</dbReference>
<dbReference type="InterPro" id="IPR050582">
    <property type="entry name" value="HAD-like_SerB"/>
</dbReference>
<keyword evidence="6" id="KW-0028">Amino-acid biosynthesis</keyword>
<dbReference type="Gene3D" id="3.40.50.1000">
    <property type="entry name" value="HAD superfamily/HAD-like"/>
    <property type="match status" value="1"/>
</dbReference>
<reference evidence="15 16" key="1">
    <citation type="submission" date="2018-08" db="EMBL/GenBank/DDBJ databases">
        <title>Complete genomic analysis of a Citrobacter pasteurii isolated from cockles (Cerastoderma edule) containing a new chromosomic qnrB allele.</title>
        <authorList>
            <person name="Rodrigues A."/>
            <person name="Baptista T."/>
            <person name="Quesada A."/>
            <person name="Campos M.J."/>
        </authorList>
    </citation>
    <scope>NUCLEOTIDE SEQUENCE [LARGE SCALE GENOMIC DNA]</scope>
    <source>
        <strain evidence="15 16">BA18</strain>
    </source>
</reference>
<dbReference type="GO" id="GO:0036424">
    <property type="term" value="F:L-phosphoserine phosphatase activity"/>
    <property type="evidence" value="ECO:0007669"/>
    <property type="project" value="InterPro"/>
</dbReference>
<evidence type="ECO:0000256" key="9">
    <source>
        <dbReference type="ARBA" id="ARBA00022842"/>
    </source>
</evidence>
<keyword evidence="9" id="KW-0460">Magnesium</keyword>
<evidence type="ECO:0000256" key="14">
    <source>
        <dbReference type="PIRSR" id="PIRSR604469-1"/>
    </source>
</evidence>
<feature type="active site" description="Proton donor" evidence="14">
    <location>
        <position position="92"/>
    </location>
</feature>
<dbReference type="NCBIfam" id="TIGR01488">
    <property type="entry name" value="HAD-SF-IB"/>
    <property type="match status" value="1"/>
</dbReference>
<dbReference type="InterPro" id="IPR004469">
    <property type="entry name" value="PSP"/>
</dbReference>
<evidence type="ECO:0000256" key="6">
    <source>
        <dbReference type="ARBA" id="ARBA00022605"/>
    </source>
</evidence>
<evidence type="ECO:0000256" key="2">
    <source>
        <dbReference type="ARBA" id="ARBA00005135"/>
    </source>
</evidence>
<evidence type="ECO:0000313" key="15">
    <source>
        <dbReference type="EMBL" id="KAA1279425.1"/>
    </source>
</evidence>
<comment type="similarity">
    <text evidence="3">Belongs to the HAD-like hydrolase superfamily. SerB family.</text>
</comment>
<dbReference type="Proteomes" id="UP000468420">
    <property type="component" value="Unassembled WGS sequence"/>
</dbReference>
<dbReference type="UniPathway" id="UPA00135">
    <property type="reaction ID" value="UER00198"/>
</dbReference>
<comment type="pathway">
    <text evidence="2">Amino-acid biosynthesis; L-serine biosynthesis; L-serine from 3-phospho-D-glycerate: step 3/3.</text>
</comment>
<sequence length="293" mass="33266">MAIIYFISSKEPEKLQAWLYDTVLNTNQFQYTLENLYTTTINKPYLKLSLPDKIFTDDIYRKLRTTSLIQQFDFFLKPQITPTNGIIAFDMDSTFIEEEGVDEIARALGITEQIRELTQQAMEGKLDFNSSFTRRIGMLKGTHIDVINGVCDRMTASPGITTILPLLKQKGFKTAIISGGLDIFTQRLQQKYQLDYVFSNTVEVRNHVLTDNISMPIMNAENKQKTLATFADTLQISQQNIIACGDGANDIPMLMYAGTGIAWKAKPAVRDLIANQINFHGFESLLFYIENEL</sequence>
<comment type="caution">
    <text evidence="15">The sequence shown here is derived from an EMBL/GenBank/DDBJ whole genome shotgun (WGS) entry which is preliminary data.</text>
</comment>
<evidence type="ECO:0000256" key="12">
    <source>
        <dbReference type="ARBA" id="ARBA00048138"/>
    </source>
</evidence>
<dbReference type="SFLD" id="SFLDG01136">
    <property type="entry name" value="C1.6:_Phosphoserine_Phosphatas"/>
    <property type="match status" value="1"/>
</dbReference>
<feature type="active site" description="Nucleophile" evidence="14">
    <location>
        <position position="90"/>
    </location>
</feature>
<evidence type="ECO:0000256" key="1">
    <source>
        <dbReference type="ARBA" id="ARBA00001946"/>
    </source>
</evidence>
<dbReference type="PANTHER" id="PTHR43344:SF2">
    <property type="entry name" value="PHOSPHOSERINE PHOSPHATASE"/>
    <property type="match status" value="1"/>
</dbReference>
<dbReference type="NCBIfam" id="TIGR00338">
    <property type="entry name" value="serB"/>
    <property type="match status" value="1"/>
</dbReference>
<evidence type="ECO:0000256" key="10">
    <source>
        <dbReference type="ARBA" id="ARBA00023299"/>
    </source>
</evidence>
<keyword evidence="10" id="KW-0718">Serine biosynthesis</keyword>
<dbReference type="SFLD" id="SFLDF00029">
    <property type="entry name" value="phosphoserine_phosphatase"/>
    <property type="match status" value="1"/>
</dbReference>
<dbReference type="SFLD" id="SFLDS00003">
    <property type="entry name" value="Haloacid_Dehalogenase"/>
    <property type="match status" value="1"/>
</dbReference>
<dbReference type="InterPro" id="IPR036412">
    <property type="entry name" value="HAD-like_sf"/>
</dbReference>
<keyword evidence="8 15" id="KW-0378">Hydrolase</keyword>
<evidence type="ECO:0000313" key="16">
    <source>
        <dbReference type="Proteomes" id="UP000468420"/>
    </source>
</evidence>
<dbReference type="EMBL" id="QRDC01000004">
    <property type="protein sequence ID" value="KAA1279425.1"/>
    <property type="molecule type" value="Genomic_DNA"/>
</dbReference>
<evidence type="ECO:0000256" key="11">
    <source>
        <dbReference type="ARBA" id="ARBA00031693"/>
    </source>
</evidence>
<evidence type="ECO:0000256" key="7">
    <source>
        <dbReference type="ARBA" id="ARBA00022723"/>
    </source>
</evidence>
<dbReference type="Pfam" id="PF12710">
    <property type="entry name" value="HAD"/>
    <property type="match status" value="1"/>
</dbReference>
<dbReference type="GO" id="GO:0005737">
    <property type="term" value="C:cytoplasm"/>
    <property type="evidence" value="ECO:0007669"/>
    <property type="project" value="TreeGrafter"/>
</dbReference>
<dbReference type="SUPFAM" id="SSF56784">
    <property type="entry name" value="HAD-like"/>
    <property type="match status" value="1"/>
</dbReference>
<keyword evidence="7" id="KW-0479">Metal-binding</keyword>
<gene>
    <name evidence="15" type="primary">serB</name>
    <name evidence="15" type="ORF">DXF85_05705</name>
</gene>
<name>A0A6N6K830_9ENTR</name>